<dbReference type="Gene3D" id="3.40.50.150">
    <property type="entry name" value="Vaccinia Virus protein VP39"/>
    <property type="match status" value="1"/>
</dbReference>
<dbReference type="InterPro" id="IPR000673">
    <property type="entry name" value="Sig_transdc_resp-reg_Me-estase"/>
</dbReference>
<dbReference type="InterPro" id="IPR022642">
    <property type="entry name" value="CheR_C"/>
</dbReference>
<dbReference type="GO" id="GO:0005524">
    <property type="term" value="F:ATP binding"/>
    <property type="evidence" value="ECO:0007669"/>
    <property type="project" value="UniProtKB-KW"/>
</dbReference>
<dbReference type="SUPFAM" id="SSF53335">
    <property type="entry name" value="S-adenosyl-L-methionine-dependent methyltransferases"/>
    <property type="match status" value="1"/>
</dbReference>
<dbReference type="SMART" id="SM00911">
    <property type="entry name" value="HWE_HK"/>
    <property type="match status" value="1"/>
</dbReference>
<dbReference type="PANTHER" id="PTHR24422:SF27">
    <property type="entry name" value="PROTEIN-GLUTAMATE O-METHYLTRANSFERASE"/>
    <property type="match status" value="1"/>
</dbReference>
<dbReference type="InterPro" id="IPR000700">
    <property type="entry name" value="PAS-assoc_C"/>
</dbReference>
<dbReference type="GO" id="GO:0000156">
    <property type="term" value="F:phosphorelay response regulator activity"/>
    <property type="evidence" value="ECO:0007669"/>
    <property type="project" value="InterPro"/>
</dbReference>
<accession>A0A5J5GKB6</accession>
<dbReference type="InterPro" id="IPR011102">
    <property type="entry name" value="Sig_transdc_His_kinase_HWE"/>
</dbReference>
<feature type="active site" evidence="10">
    <location>
        <position position="31"/>
    </location>
</feature>
<dbReference type="Gene3D" id="3.40.50.180">
    <property type="entry name" value="Methylesterase CheB, C-terminal domain"/>
    <property type="match status" value="1"/>
</dbReference>
<dbReference type="GO" id="GO:0005737">
    <property type="term" value="C:cytoplasm"/>
    <property type="evidence" value="ECO:0007669"/>
    <property type="project" value="InterPro"/>
</dbReference>
<dbReference type="GO" id="GO:0032259">
    <property type="term" value="P:methylation"/>
    <property type="evidence" value="ECO:0007669"/>
    <property type="project" value="UniProtKB-KW"/>
</dbReference>
<dbReference type="AlphaFoldDB" id="A0A5J5GKB6"/>
<dbReference type="InterPro" id="IPR029063">
    <property type="entry name" value="SAM-dependent_MTases_sf"/>
</dbReference>
<dbReference type="InterPro" id="IPR050903">
    <property type="entry name" value="Bact_Chemotaxis_MeTrfase"/>
</dbReference>
<keyword evidence="7" id="KW-0547">Nucleotide-binding</keyword>
<dbReference type="PROSITE" id="PS50113">
    <property type="entry name" value="PAC"/>
    <property type="match status" value="1"/>
</dbReference>
<dbReference type="PROSITE" id="PS50122">
    <property type="entry name" value="CHEB"/>
    <property type="match status" value="1"/>
</dbReference>
<dbReference type="RefSeq" id="WP_150444299.1">
    <property type="nucleotide sequence ID" value="NZ_VYQE01000002.1"/>
</dbReference>
<feature type="active site" evidence="10">
    <location>
        <position position="58"/>
    </location>
</feature>
<dbReference type="PANTHER" id="PTHR24422">
    <property type="entry name" value="CHEMOTAXIS PROTEIN METHYLTRANSFERASE"/>
    <property type="match status" value="1"/>
</dbReference>
<dbReference type="Pfam" id="PF07536">
    <property type="entry name" value="HWE_HK"/>
    <property type="match status" value="1"/>
</dbReference>
<keyword evidence="9" id="KW-0067">ATP-binding</keyword>
<evidence type="ECO:0000256" key="4">
    <source>
        <dbReference type="ARBA" id="ARBA00022603"/>
    </source>
</evidence>
<protein>
    <submittedName>
        <fullName evidence="16">Chemotaxis protein CheB</fullName>
    </submittedName>
</protein>
<dbReference type="GO" id="GO:0008984">
    <property type="term" value="F:protein-glutamate methylesterase activity"/>
    <property type="evidence" value="ECO:0007669"/>
    <property type="project" value="InterPro"/>
</dbReference>
<feature type="domain" description="CheR-type methyltransferase" evidence="15">
    <location>
        <begin position="213"/>
        <end position="487"/>
    </location>
</feature>
<evidence type="ECO:0000259" key="13">
    <source>
        <dbReference type="PROSITE" id="PS50113"/>
    </source>
</evidence>
<gene>
    <name evidence="16" type="ORF">F3S47_05730</name>
</gene>
<feature type="domain" description="CheB-type methylesterase" evidence="14">
    <location>
        <begin position="19"/>
        <end position="201"/>
    </location>
</feature>
<keyword evidence="6" id="KW-0949">S-adenosyl-L-methionine</keyword>
<dbReference type="Proteomes" id="UP000326554">
    <property type="component" value="Unassembled WGS sequence"/>
</dbReference>
<dbReference type="InterPro" id="IPR036804">
    <property type="entry name" value="CheR_N_sf"/>
</dbReference>
<dbReference type="SUPFAM" id="SSF47757">
    <property type="entry name" value="Chemotaxis receptor methyltransferase CheR, N-terminal domain"/>
    <property type="match status" value="1"/>
</dbReference>
<evidence type="ECO:0000256" key="7">
    <source>
        <dbReference type="ARBA" id="ARBA00022741"/>
    </source>
</evidence>
<dbReference type="SMART" id="SM00138">
    <property type="entry name" value="MeTrc"/>
    <property type="match status" value="1"/>
</dbReference>
<name>A0A5J5GKB6_9RHOB</name>
<reference evidence="16 17" key="1">
    <citation type="submission" date="2019-09" db="EMBL/GenBank/DDBJ databases">
        <authorList>
            <person name="Park J.-S."/>
            <person name="Choi H.-J."/>
        </authorList>
    </citation>
    <scope>NUCLEOTIDE SEQUENCE [LARGE SCALE GENOMIC DNA]</scope>
    <source>
        <strain evidence="16 17">176SS1-4</strain>
    </source>
</reference>
<dbReference type="Pfam" id="PF01739">
    <property type="entry name" value="CheR"/>
    <property type="match status" value="1"/>
</dbReference>
<dbReference type="EMBL" id="VYQE01000002">
    <property type="protein sequence ID" value="KAA9008766.1"/>
    <property type="molecule type" value="Genomic_DNA"/>
</dbReference>
<feature type="domain" description="PAC" evidence="13">
    <location>
        <begin position="790"/>
        <end position="841"/>
    </location>
</feature>
<dbReference type="SUPFAM" id="SSF52738">
    <property type="entry name" value="Methylesterase CheB, C-terminal domain"/>
    <property type="match status" value="1"/>
</dbReference>
<keyword evidence="10" id="KW-0145">Chemotaxis</keyword>
<dbReference type="GO" id="GO:0006935">
    <property type="term" value="P:chemotaxis"/>
    <property type="evidence" value="ECO:0007669"/>
    <property type="project" value="UniProtKB-UniRule"/>
</dbReference>
<evidence type="ECO:0000256" key="10">
    <source>
        <dbReference type="PROSITE-ProRule" id="PRU00050"/>
    </source>
</evidence>
<dbReference type="Pfam" id="PF01339">
    <property type="entry name" value="CheB_methylest"/>
    <property type="match status" value="1"/>
</dbReference>
<comment type="caution">
    <text evidence="16">The sequence shown here is derived from an EMBL/GenBank/DDBJ whole genome shotgun (WGS) entry which is preliminary data.</text>
</comment>
<evidence type="ECO:0000256" key="2">
    <source>
        <dbReference type="ARBA" id="ARBA00001541"/>
    </source>
</evidence>
<dbReference type="Gene3D" id="3.30.450.20">
    <property type="entry name" value="PAS domain"/>
    <property type="match status" value="2"/>
</dbReference>
<feature type="active site" evidence="10">
    <location>
        <position position="150"/>
    </location>
</feature>
<keyword evidence="17" id="KW-1185">Reference proteome</keyword>
<keyword evidence="4" id="KW-0489">Methyltransferase</keyword>
<evidence type="ECO:0000256" key="11">
    <source>
        <dbReference type="SAM" id="Coils"/>
    </source>
</evidence>
<dbReference type="PROSITE" id="PS50123">
    <property type="entry name" value="CHER"/>
    <property type="match status" value="1"/>
</dbReference>
<feature type="coiled-coil region" evidence="11">
    <location>
        <begin position="651"/>
        <end position="717"/>
    </location>
</feature>
<dbReference type="InterPro" id="IPR000780">
    <property type="entry name" value="CheR_MeTrfase"/>
</dbReference>
<dbReference type="PRINTS" id="PR00996">
    <property type="entry name" value="CHERMTFRASE"/>
</dbReference>
<evidence type="ECO:0000313" key="16">
    <source>
        <dbReference type="EMBL" id="KAA9008766.1"/>
    </source>
</evidence>
<evidence type="ECO:0000256" key="1">
    <source>
        <dbReference type="ARBA" id="ARBA00000085"/>
    </source>
</evidence>
<dbReference type="InterPro" id="IPR035909">
    <property type="entry name" value="CheB_C"/>
</dbReference>
<keyword evidence="3" id="KW-0597">Phosphoprotein</keyword>
<proteinExistence type="predicted"/>
<dbReference type="Pfam" id="PF13596">
    <property type="entry name" value="PAS_10"/>
    <property type="match status" value="1"/>
</dbReference>
<evidence type="ECO:0000256" key="6">
    <source>
        <dbReference type="ARBA" id="ARBA00022691"/>
    </source>
</evidence>
<comment type="catalytic activity">
    <reaction evidence="2">
        <text>L-glutamyl-[protein] + S-adenosyl-L-methionine = [protein]-L-glutamate 5-O-methyl ester + S-adenosyl-L-homocysteine</text>
        <dbReference type="Rhea" id="RHEA:24452"/>
        <dbReference type="Rhea" id="RHEA-COMP:10208"/>
        <dbReference type="Rhea" id="RHEA-COMP:10311"/>
        <dbReference type="ChEBI" id="CHEBI:29973"/>
        <dbReference type="ChEBI" id="CHEBI:57856"/>
        <dbReference type="ChEBI" id="CHEBI:59789"/>
        <dbReference type="ChEBI" id="CHEBI:82795"/>
        <dbReference type="EC" id="2.1.1.80"/>
    </reaction>
</comment>
<dbReference type="InterPro" id="IPR035965">
    <property type="entry name" value="PAS-like_dom_sf"/>
</dbReference>
<evidence type="ECO:0000259" key="15">
    <source>
        <dbReference type="PROSITE" id="PS50123"/>
    </source>
</evidence>
<comment type="catalytic activity">
    <reaction evidence="1">
        <text>ATP + protein L-histidine = ADP + protein N-phospho-L-histidine.</text>
        <dbReference type="EC" id="2.7.13.3"/>
    </reaction>
</comment>
<keyword evidence="5" id="KW-0808">Transferase</keyword>
<evidence type="ECO:0000256" key="12">
    <source>
        <dbReference type="SAM" id="MobiDB-lite"/>
    </source>
</evidence>
<dbReference type="Gene3D" id="1.10.155.10">
    <property type="entry name" value="Chemotaxis receptor methyltransferase CheR, N-terminal domain"/>
    <property type="match status" value="1"/>
</dbReference>
<dbReference type="GO" id="GO:0008983">
    <property type="term" value="F:protein-glutamate O-methyltransferase activity"/>
    <property type="evidence" value="ECO:0007669"/>
    <property type="project" value="UniProtKB-EC"/>
</dbReference>
<feature type="region of interest" description="Disordered" evidence="12">
    <location>
        <begin position="489"/>
        <end position="519"/>
    </location>
</feature>
<evidence type="ECO:0000256" key="5">
    <source>
        <dbReference type="ARBA" id="ARBA00022679"/>
    </source>
</evidence>
<organism evidence="16 17">
    <name type="scientific">Histidinibacterium aquaticum</name>
    <dbReference type="NCBI Taxonomy" id="2613962"/>
    <lineage>
        <taxon>Bacteria</taxon>
        <taxon>Pseudomonadati</taxon>
        <taxon>Pseudomonadota</taxon>
        <taxon>Alphaproteobacteria</taxon>
        <taxon>Rhodobacterales</taxon>
        <taxon>Paracoccaceae</taxon>
        <taxon>Histidinibacterium</taxon>
    </lineage>
</organism>
<evidence type="ECO:0000313" key="17">
    <source>
        <dbReference type="Proteomes" id="UP000326554"/>
    </source>
</evidence>
<dbReference type="CDD" id="cd16434">
    <property type="entry name" value="CheB-CheR_fusion"/>
    <property type="match status" value="1"/>
</dbReference>
<sequence length="1159" mass="129540">MNIENEQSDGKSARAAEVDASRLCIVGIGASAGGLEAIGDMLAMADPDSNLAYVVIQHLDPDHESLLAEILSRKTRLEVHQASGGETVERGRVYIIPPGHKMTIRDAKLELTEFAQPRGLRRPIDDFFESLAEDQGHYAACVILSGTGADGSAGLRAIKEFGGVCIVQSPETARYDGMPKAAQGTGLVDFVRSPEEIFSALQGYYTHMIMTETDTELQEAVRDNIDEICDVLSTTSGHDFSEYKRTTLVRRIERRIKVLNLQDADSYLERVKDDPEEAEVLFRELLINVTRFFRDPDQFERLREKVIAPMISEKDHEPIRIWVPGCSSGEEAYTLAIMIADEMRKQKKSLDVNIFATDIDDQMLKNARTGIYPLSAMVDVPEELRDSYTIARDGHFQIPARIRDMIRFSIHNVTRDPPFSSCDLISCRNLLIYFGDKLQNATLPTFQYALRPKGYLFLGSSETIGRFDNLFTAVDDRARIFQRTQRSVDYPSHLRSQQSGRKEPIGASVPVSRGRSRSSLMPDRVADRILNTYAPSTIHCAKDGEILSSSGSLGKYLKATPGRMDDQYVQSLALQGLREPLSGILRDTLTPGRRRVIRGLESRGEFGSQKFDLIVDPLADSTLILVFIERAKFEPIEDEDIEDYEPSESHVQSLEEELRNTQSRLYTTVEELETANEELKSSNEEMMSMNEELQSANEELSTVNDELSSKVEQLTQANADLSNFFASTDLPLVVVDTKKCIRTYTEAILDIYPFQGADEGRPLSEITSSLRENSSVLDNVTEVMESGEVKQLQVRERSSDGSRIWSLLITPYRTNDDQVDGATLVFTDLTESTNLRDALDVEAERLKLALKVSELGVWEFDADRQVIDLDETARRHLDAQMADGGSVELSELMSRLSKSEKDEIQDVFASSRKEDGPFEFTFSLADRTGAMRTLQAVGRHVETGGSTKLLGVVFDVTKANEATQIRELMLREMNHRVKNLFSIITGMLRVVGRQAESVPEMVRGMEDRISALARSHDLTQKKMGEEAILLQDVIDVALEPYCDAADCRIEGPDVSVSNAELTSLALLLHEWATNTSKYGVLGPVDGRLEVTWSQGNDGTVTLEWNEIYENEFEVRDERAGFGATLVRIAAAQLNGSVDVNQTSHDRRTILEYGKGHEGD</sequence>
<dbReference type="Pfam" id="PF03705">
    <property type="entry name" value="CheR_N"/>
    <property type="match status" value="1"/>
</dbReference>
<dbReference type="GO" id="GO:0004673">
    <property type="term" value="F:protein histidine kinase activity"/>
    <property type="evidence" value="ECO:0007669"/>
    <property type="project" value="UniProtKB-EC"/>
</dbReference>
<keyword evidence="11" id="KW-0175">Coiled coil</keyword>
<evidence type="ECO:0000256" key="9">
    <source>
        <dbReference type="ARBA" id="ARBA00022840"/>
    </source>
</evidence>
<evidence type="ECO:0000256" key="8">
    <source>
        <dbReference type="ARBA" id="ARBA00022777"/>
    </source>
</evidence>
<keyword evidence="8" id="KW-0418">Kinase</keyword>
<dbReference type="SUPFAM" id="SSF55785">
    <property type="entry name" value="PYP-like sensor domain (PAS domain)"/>
    <property type="match status" value="2"/>
</dbReference>
<evidence type="ECO:0000259" key="14">
    <source>
        <dbReference type="PROSITE" id="PS50122"/>
    </source>
</evidence>
<keyword evidence="10" id="KW-0378">Hydrolase</keyword>
<evidence type="ECO:0000256" key="3">
    <source>
        <dbReference type="ARBA" id="ARBA00022553"/>
    </source>
</evidence>
<dbReference type="InterPro" id="IPR022641">
    <property type="entry name" value="CheR_N"/>
</dbReference>